<dbReference type="RefSeq" id="WP_064303177.1">
    <property type="nucleotide sequence ID" value="NZ_LUCV01000021.1"/>
</dbReference>
<keyword evidence="3" id="KW-0732">Signal</keyword>
<dbReference type="GO" id="GO:0005507">
    <property type="term" value="F:copper ion binding"/>
    <property type="evidence" value="ECO:0007669"/>
    <property type="project" value="InterPro"/>
</dbReference>
<dbReference type="InterPro" id="IPR000923">
    <property type="entry name" value="BlueCu_1"/>
</dbReference>
<accession>A0A177SMH0</accession>
<evidence type="ECO:0000259" key="4">
    <source>
        <dbReference type="Pfam" id="PF00127"/>
    </source>
</evidence>
<dbReference type="EMBL" id="LUCV01000021">
    <property type="protein sequence ID" value="OAI91905.1"/>
    <property type="molecule type" value="Genomic_DNA"/>
</dbReference>
<protein>
    <submittedName>
        <fullName evidence="5">Copper-binding protein</fullName>
    </submittedName>
</protein>
<evidence type="ECO:0000256" key="2">
    <source>
        <dbReference type="ARBA" id="ARBA00023008"/>
    </source>
</evidence>
<proteinExistence type="predicted"/>
<evidence type="ECO:0000256" key="3">
    <source>
        <dbReference type="SAM" id="SignalP"/>
    </source>
</evidence>
<feature type="domain" description="Blue (type 1) copper" evidence="4">
    <location>
        <begin position="39"/>
        <end position="159"/>
    </location>
</feature>
<keyword evidence="2" id="KW-0186">Copper</keyword>
<keyword evidence="1" id="KW-0479">Metal-binding</keyword>
<feature type="signal peptide" evidence="3">
    <location>
        <begin position="1"/>
        <end position="19"/>
    </location>
</feature>
<dbReference type="Gene3D" id="2.60.40.420">
    <property type="entry name" value="Cupredoxins - blue copper proteins"/>
    <property type="match status" value="1"/>
</dbReference>
<evidence type="ECO:0000313" key="5">
    <source>
        <dbReference type="EMBL" id="OAI91905.1"/>
    </source>
</evidence>
<sequence length="161" mass="17460">MKRALTTVLFTLLSLPALAAPDQGFAFGQPAPAAKATRTVEVTLGDMYFEPRTLEVKAGETVRFVVINKGQVAHEFNLGDAAMHAAHQKEMLAMAQMDHSKMGHGDMNHGMQHDDLNTVLVQPGQRGELTWTFSNSAPIEFACNVPGHYQAGMVGTLNIAR</sequence>
<dbReference type="PANTHER" id="PTHR38439:SF3">
    <property type="entry name" value="COPPER-RESISTANT CUPROPROTEIN COPI"/>
    <property type="match status" value="1"/>
</dbReference>
<dbReference type="CDD" id="cd04211">
    <property type="entry name" value="Cupredoxin_like_2"/>
    <property type="match status" value="1"/>
</dbReference>
<evidence type="ECO:0000256" key="1">
    <source>
        <dbReference type="ARBA" id="ARBA00022723"/>
    </source>
</evidence>
<evidence type="ECO:0000313" key="6">
    <source>
        <dbReference type="Proteomes" id="UP000077752"/>
    </source>
</evidence>
<dbReference type="GO" id="GO:0009055">
    <property type="term" value="F:electron transfer activity"/>
    <property type="evidence" value="ECO:0007669"/>
    <property type="project" value="InterPro"/>
</dbReference>
<dbReference type="SUPFAM" id="SSF49503">
    <property type="entry name" value="Cupredoxins"/>
    <property type="match status" value="1"/>
</dbReference>
<name>A0A177SMH0_PSEPU</name>
<dbReference type="Proteomes" id="UP000077752">
    <property type="component" value="Unassembled WGS sequence"/>
</dbReference>
<dbReference type="AlphaFoldDB" id="A0A177SMH0"/>
<dbReference type="Pfam" id="PF00127">
    <property type="entry name" value="Copper-bind"/>
    <property type="match status" value="1"/>
</dbReference>
<comment type="caution">
    <text evidence="5">The sequence shown here is derived from an EMBL/GenBank/DDBJ whole genome shotgun (WGS) entry which is preliminary data.</text>
</comment>
<dbReference type="InterPro" id="IPR008972">
    <property type="entry name" value="Cupredoxin"/>
</dbReference>
<organism evidence="5 6">
    <name type="scientific">Pseudomonas putida</name>
    <name type="common">Arthrobacter siderocapsulatus</name>
    <dbReference type="NCBI Taxonomy" id="303"/>
    <lineage>
        <taxon>Bacteria</taxon>
        <taxon>Pseudomonadati</taxon>
        <taxon>Pseudomonadota</taxon>
        <taxon>Gammaproteobacteria</taxon>
        <taxon>Pseudomonadales</taxon>
        <taxon>Pseudomonadaceae</taxon>
        <taxon>Pseudomonas</taxon>
    </lineage>
</organism>
<reference evidence="5 6" key="1">
    <citation type="submission" date="2016-03" db="EMBL/GenBank/DDBJ databases">
        <title>Draft Genome Assembly of Pseudomonas putida strain CBF10-2.</title>
        <authorList>
            <person name="Iyer R.S."/>
            <person name="Damania A."/>
        </authorList>
    </citation>
    <scope>NUCLEOTIDE SEQUENCE [LARGE SCALE GENOMIC DNA]</scope>
    <source>
        <strain evidence="5 6">CBF10-2</strain>
    </source>
</reference>
<dbReference type="InterPro" id="IPR050845">
    <property type="entry name" value="Cu-binding_ET"/>
</dbReference>
<gene>
    <name evidence="5" type="ORF">AYO28_19650</name>
</gene>
<feature type="chain" id="PRO_5008073720" evidence="3">
    <location>
        <begin position="20"/>
        <end position="161"/>
    </location>
</feature>
<dbReference type="PANTHER" id="PTHR38439">
    <property type="entry name" value="AURACYANIN-B"/>
    <property type="match status" value="1"/>
</dbReference>